<dbReference type="OrthoDB" id="7870459at2"/>
<dbReference type="AlphaFoldDB" id="A8LQZ2"/>
<dbReference type="KEGG" id="dsh:Dshi_0790"/>
<dbReference type="HOGENOM" id="CLU_008842_0_0_5"/>
<dbReference type="SUPFAM" id="SSF53067">
    <property type="entry name" value="Actin-like ATPase domain"/>
    <property type="match status" value="1"/>
</dbReference>
<accession>A8LQZ2</accession>
<evidence type="ECO:0000256" key="1">
    <source>
        <dbReference type="SAM" id="MobiDB-lite"/>
    </source>
</evidence>
<dbReference type="Proteomes" id="UP000006833">
    <property type="component" value="Chromosome"/>
</dbReference>
<evidence type="ECO:0008006" key="4">
    <source>
        <dbReference type="Google" id="ProtNLM"/>
    </source>
</evidence>
<dbReference type="STRING" id="398580.Dshi_0790"/>
<feature type="region of interest" description="Disordered" evidence="1">
    <location>
        <begin position="188"/>
        <end position="276"/>
    </location>
</feature>
<name>A8LQZ2_DINSH</name>
<organism evidence="2 3">
    <name type="scientific">Dinoroseobacter shibae (strain DSM 16493 / NCIMB 14021 / DFL 12)</name>
    <dbReference type="NCBI Taxonomy" id="398580"/>
    <lineage>
        <taxon>Bacteria</taxon>
        <taxon>Pseudomonadati</taxon>
        <taxon>Pseudomonadota</taxon>
        <taxon>Alphaproteobacteria</taxon>
        <taxon>Rhodobacterales</taxon>
        <taxon>Roseobacteraceae</taxon>
        <taxon>Dinoroseobacter</taxon>
    </lineage>
</organism>
<feature type="compositionally biased region" description="Low complexity" evidence="1">
    <location>
        <begin position="342"/>
        <end position="358"/>
    </location>
</feature>
<dbReference type="eggNOG" id="ENOG502Z7MY">
    <property type="taxonomic scope" value="Bacteria"/>
</dbReference>
<reference evidence="3" key="1">
    <citation type="journal article" date="2010" name="ISME J.">
        <title>The complete genome sequence of the algal symbiont Dinoroseobacter shibae: a hitchhiker's guide to life in the sea.</title>
        <authorList>
            <person name="Wagner-Dobler I."/>
            <person name="Ballhausen B."/>
            <person name="Berger M."/>
            <person name="Brinkhoff T."/>
            <person name="Buchholz I."/>
            <person name="Bunk B."/>
            <person name="Cypionka H."/>
            <person name="Daniel R."/>
            <person name="Drepper T."/>
            <person name="Gerdts G."/>
            <person name="Hahnke S."/>
            <person name="Han C."/>
            <person name="Jahn D."/>
            <person name="Kalhoefer D."/>
            <person name="Kiss H."/>
            <person name="Klenk H.P."/>
            <person name="Kyrpides N."/>
            <person name="Liebl W."/>
            <person name="Liesegang H."/>
            <person name="Meincke L."/>
            <person name="Pati A."/>
            <person name="Petersen J."/>
            <person name="Piekarski T."/>
            <person name="Pommerenke C."/>
            <person name="Pradella S."/>
            <person name="Pukall R."/>
            <person name="Rabus R."/>
            <person name="Stackebrandt E."/>
            <person name="Thole S."/>
            <person name="Thompson L."/>
            <person name="Tielen P."/>
            <person name="Tomasch J."/>
            <person name="von Jan M."/>
            <person name="Wanphrut N."/>
            <person name="Wichels A."/>
            <person name="Zech H."/>
            <person name="Simon M."/>
        </authorList>
    </citation>
    <scope>NUCLEOTIDE SEQUENCE [LARGE SCALE GENOMIC DNA]</scope>
    <source>
        <strain evidence="3">DSM 16493 / NCIMB 14021 / DFL 12</strain>
    </source>
</reference>
<gene>
    <name evidence="2" type="ordered locus">Dshi_0790</name>
</gene>
<evidence type="ECO:0000313" key="2">
    <source>
        <dbReference type="EMBL" id="ABV92535.1"/>
    </source>
</evidence>
<protein>
    <recommendedName>
        <fullName evidence="4">Type IV pilus biogenesis</fullName>
    </recommendedName>
</protein>
<feature type="region of interest" description="Disordered" evidence="1">
    <location>
        <begin position="331"/>
        <end position="467"/>
    </location>
</feature>
<dbReference type="InterPro" id="IPR043129">
    <property type="entry name" value="ATPase_NBD"/>
</dbReference>
<sequence>MKPGFALLLSHDGLTLSHRTSEGWLRIGEVSLDAPDVAGALAELRVQAVEIAKARNLAPLRTKLVLPNSEVLYHTVSVEGVTSPDYDGAIRDSLDGRTPYALDELCYDYVVSGSEAQVAVVARETLAEAEAFAVEHRLAPVCFAAVPPKGAFSGEVMFGTTKAAEHLLGPGEMLERDMAPVVLLGEAQGADAPGPASEPAPVPKPKPPAAQAEAADPAAGKTGAAKAPDKAAQAAVEGTEPAAEDAPKPSFASARTRDGAAVPSAPSPEAPQDPMAPRINLSAEVRSKLETPPAPPPPAAPKTRPVGLLLTVALLVVMVLVGVFAALTGGDEAAETRPPPAEETTPEAVAAPTPEQAPRQTAEEGPPVADEDSGDAVAEAAPDAATPPVVAMTTGPEALAPATPSSPFASLPTPEEVAEGDEANVADAPTQDMASLPDAPGLPDIDALPVDDAPPPSDAADPQNPGLIETETRYAATGIWQRSPDPLLPLTPPGIEDLYVAALDSDIAIEDALALPAYRDDRDLRPVTPRPPIAPGQFFELDADGLVPPTPDGALTPDGVLVFSDPEVRPDPRPGITPATTDADILRETLSGLRPPPRPENATELRERAVLDGRSRAELASVAPPARPASIQDLAETPDAAEAEASGMASSLVPDARPSDFAARVASLRAARTQARAEAPSGSRGSAPSASLAAVAPPAPAPEVRDTAPSIPTTASVARQATLENALPLNRINLIGVYGTPNSRRALIRLASGRYVKVEVGDRVDGGRVAAIGEASVQYTKGGRNITLEMPRG</sequence>
<dbReference type="EMBL" id="CP000830">
    <property type="protein sequence ID" value="ABV92535.1"/>
    <property type="molecule type" value="Genomic_DNA"/>
</dbReference>
<feature type="compositionally biased region" description="Low complexity" evidence="1">
    <location>
        <begin position="209"/>
        <end position="235"/>
    </location>
</feature>
<evidence type="ECO:0000313" key="3">
    <source>
        <dbReference type="Proteomes" id="UP000006833"/>
    </source>
</evidence>
<feature type="compositionally biased region" description="Low complexity" evidence="1">
    <location>
        <begin position="376"/>
        <end position="394"/>
    </location>
</feature>
<keyword evidence="3" id="KW-1185">Reference proteome</keyword>
<feature type="region of interest" description="Disordered" evidence="1">
    <location>
        <begin position="672"/>
        <end position="709"/>
    </location>
</feature>
<feature type="compositionally biased region" description="Pro residues" evidence="1">
    <location>
        <begin position="196"/>
        <end position="208"/>
    </location>
</feature>
<feature type="compositionally biased region" description="Low complexity" evidence="1">
    <location>
        <begin position="676"/>
        <end position="696"/>
    </location>
</feature>
<proteinExistence type="predicted"/>
<dbReference type="RefSeq" id="WP_012177467.1">
    <property type="nucleotide sequence ID" value="NC_009952.1"/>
</dbReference>